<proteinExistence type="inferred from homology"/>
<dbReference type="PANTHER" id="PTHR47990">
    <property type="entry name" value="2-OXOGLUTARATE (2OG) AND FE(II)-DEPENDENT OXYGENASE SUPERFAMILY PROTEIN-RELATED"/>
    <property type="match status" value="1"/>
</dbReference>
<protein>
    <submittedName>
        <fullName evidence="5">Isopenicillin N synthase family dioxygenase</fullName>
    </submittedName>
</protein>
<feature type="domain" description="Fe2OG dioxygenase" evidence="4">
    <location>
        <begin position="183"/>
        <end position="285"/>
    </location>
</feature>
<comment type="pathway">
    <text evidence="1">Antibiotic biosynthesis.</text>
</comment>
<gene>
    <name evidence="5" type="ORF">ABFY20_08950</name>
</gene>
<dbReference type="RefSeq" id="WP_368499590.1">
    <property type="nucleotide sequence ID" value="NZ_CP162511.1"/>
</dbReference>
<reference evidence="5" key="1">
    <citation type="submission" date="2024-05" db="EMBL/GenBank/DDBJ databases">
        <title>Herbiconiux sp. A18JL235.</title>
        <authorList>
            <person name="Zhang G."/>
        </authorList>
    </citation>
    <scope>NUCLEOTIDE SEQUENCE</scope>
    <source>
        <strain evidence="5">A18JL235</strain>
    </source>
</reference>
<organism evidence="5">
    <name type="scientific">Herbiconiux sp. A18JL235</name>
    <dbReference type="NCBI Taxonomy" id="3152363"/>
    <lineage>
        <taxon>Bacteria</taxon>
        <taxon>Bacillati</taxon>
        <taxon>Actinomycetota</taxon>
        <taxon>Actinomycetes</taxon>
        <taxon>Micrococcales</taxon>
        <taxon>Microbacteriaceae</taxon>
        <taxon>Herbiconiux</taxon>
    </lineage>
</organism>
<dbReference type="GO" id="GO:0051213">
    <property type="term" value="F:dioxygenase activity"/>
    <property type="evidence" value="ECO:0007669"/>
    <property type="project" value="UniProtKB-KW"/>
</dbReference>
<evidence type="ECO:0000313" key="5">
    <source>
        <dbReference type="EMBL" id="XDI07213.1"/>
    </source>
</evidence>
<dbReference type="InterPro" id="IPR044861">
    <property type="entry name" value="IPNS-like_FE2OG_OXY"/>
</dbReference>
<evidence type="ECO:0000259" key="4">
    <source>
        <dbReference type="PROSITE" id="PS51471"/>
    </source>
</evidence>
<keyword evidence="3" id="KW-0408">Iron</keyword>
<keyword evidence="3" id="KW-0560">Oxidoreductase</keyword>
<dbReference type="PRINTS" id="PR00682">
    <property type="entry name" value="IPNSYNTHASE"/>
</dbReference>
<dbReference type="Gene3D" id="2.60.120.330">
    <property type="entry name" value="B-lactam Antibiotic, Isopenicillin N Synthase, Chain"/>
    <property type="match status" value="1"/>
</dbReference>
<dbReference type="Pfam" id="PF14226">
    <property type="entry name" value="DIOX_N"/>
    <property type="match status" value="1"/>
</dbReference>
<dbReference type="GO" id="GO:0046872">
    <property type="term" value="F:metal ion binding"/>
    <property type="evidence" value="ECO:0007669"/>
    <property type="project" value="UniProtKB-KW"/>
</dbReference>
<evidence type="ECO:0000256" key="3">
    <source>
        <dbReference type="RuleBase" id="RU003682"/>
    </source>
</evidence>
<evidence type="ECO:0000256" key="1">
    <source>
        <dbReference type="ARBA" id="ARBA00004792"/>
    </source>
</evidence>
<dbReference type="SUPFAM" id="SSF51197">
    <property type="entry name" value="Clavaminate synthase-like"/>
    <property type="match status" value="1"/>
</dbReference>
<dbReference type="InterPro" id="IPR050231">
    <property type="entry name" value="Iron_ascorbate_oxido_reductase"/>
</dbReference>
<evidence type="ECO:0000256" key="2">
    <source>
        <dbReference type="ARBA" id="ARBA00023194"/>
    </source>
</evidence>
<dbReference type="InterPro" id="IPR005123">
    <property type="entry name" value="Oxoglu/Fe-dep_dioxygenase_dom"/>
</dbReference>
<dbReference type="GO" id="GO:0017000">
    <property type="term" value="P:antibiotic biosynthetic process"/>
    <property type="evidence" value="ECO:0007669"/>
    <property type="project" value="UniProtKB-KW"/>
</dbReference>
<keyword evidence="5" id="KW-0223">Dioxygenase</keyword>
<dbReference type="Pfam" id="PF03171">
    <property type="entry name" value="2OG-FeII_Oxy"/>
    <property type="match status" value="1"/>
</dbReference>
<dbReference type="InterPro" id="IPR026992">
    <property type="entry name" value="DIOX_N"/>
</dbReference>
<dbReference type="InterPro" id="IPR027443">
    <property type="entry name" value="IPNS-like_sf"/>
</dbReference>
<accession>A0AB39BM91</accession>
<dbReference type="AlphaFoldDB" id="A0AB39BM91"/>
<keyword evidence="2" id="KW-0045">Antibiotic biosynthesis</keyword>
<comment type="similarity">
    <text evidence="3">Belongs to the iron/ascorbate-dependent oxidoreductase family.</text>
</comment>
<keyword evidence="3" id="KW-0479">Metal-binding</keyword>
<dbReference type="PROSITE" id="PS51471">
    <property type="entry name" value="FE2OG_OXY"/>
    <property type="match status" value="1"/>
</dbReference>
<dbReference type="EMBL" id="CP162511">
    <property type="protein sequence ID" value="XDI07213.1"/>
    <property type="molecule type" value="Genomic_DNA"/>
</dbReference>
<sequence length="356" mass="38968">MTLDIPSTSTLDSATLPVLDLSRLSQGDAEAEAFRVDLREATHDYGFFYLTGHGVPQQLIDDVMAVSRRFFDLPEADKMAIENIRSPHFRGYTRVGGELTQGKVDWREQIDIGTEREPVTDPDAPDFMRLEGPNQWPDALPELQTTVSEWYDELSRVALTLLRAWAVSLGASEDVFDEAFAERPSTLIKIVRYPGKSDPEPKQGVGAHKDSGVLTLLLVEPGKGGLQVEKDGEWIDAPPIDGAFVVNIGELLEVATDGYLKATVHRVISPRIGTDRISIPFFYAPALDSTIPVLTLPEELAAEARGITVDPGNPIFTTYGENAFKSRLRAHPDVAAIHHSDLVEKNAAAAAQNSIA</sequence>
<name>A0AB39BM91_9MICO</name>